<organism evidence="1 2">
    <name type="scientific">Nocardioides szechwanensis</name>
    <dbReference type="NCBI Taxonomy" id="1005944"/>
    <lineage>
        <taxon>Bacteria</taxon>
        <taxon>Bacillati</taxon>
        <taxon>Actinomycetota</taxon>
        <taxon>Actinomycetes</taxon>
        <taxon>Propionibacteriales</taxon>
        <taxon>Nocardioidaceae</taxon>
        <taxon>Nocardioides</taxon>
    </lineage>
</organism>
<evidence type="ECO:0000313" key="2">
    <source>
        <dbReference type="Proteomes" id="UP000199004"/>
    </source>
</evidence>
<protein>
    <submittedName>
        <fullName evidence="1">Uncharacterized protein</fullName>
    </submittedName>
</protein>
<gene>
    <name evidence="1" type="ORF">SAMN05192576_3526</name>
</gene>
<sequence>MGDINVDRAALADASARLVAAGEAFDSQGASHVGGDFGAAGALVNLVLAAHADAASRVAGEAQVIAWAISLAVSDMEMTDAQQAIDIVNIGRI</sequence>
<reference evidence="1 2" key="1">
    <citation type="submission" date="2016-10" db="EMBL/GenBank/DDBJ databases">
        <authorList>
            <person name="de Groot N.N."/>
        </authorList>
    </citation>
    <scope>NUCLEOTIDE SEQUENCE [LARGE SCALE GENOMIC DNA]</scope>
    <source>
        <strain evidence="1 2">CGMCC 1.11147</strain>
    </source>
</reference>
<dbReference type="RefSeq" id="WP_091026110.1">
    <property type="nucleotide sequence ID" value="NZ_BKAE01000008.1"/>
</dbReference>
<dbReference type="Proteomes" id="UP000199004">
    <property type="component" value="Unassembled WGS sequence"/>
</dbReference>
<name>A0A1H0HBD0_9ACTN</name>
<dbReference type="AlphaFoldDB" id="A0A1H0HBD0"/>
<keyword evidence="2" id="KW-1185">Reference proteome</keyword>
<dbReference type="EMBL" id="FNIC01000006">
    <property type="protein sequence ID" value="SDO16364.1"/>
    <property type="molecule type" value="Genomic_DNA"/>
</dbReference>
<evidence type="ECO:0000313" key="1">
    <source>
        <dbReference type="EMBL" id="SDO16364.1"/>
    </source>
</evidence>
<accession>A0A1H0HBD0</accession>
<dbReference type="STRING" id="1005944.SAMN05192576_3526"/>
<proteinExistence type="predicted"/>